<evidence type="ECO:0008006" key="4">
    <source>
        <dbReference type="Google" id="ProtNLM"/>
    </source>
</evidence>
<keyword evidence="1" id="KW-0732">Signal</keyword>
<feature type="chain" id="PRO_5006042973" description="DUF4251 domain-containing protein" evidence="1">
    <location>
        <begin position="23"/>
        <end position="181"/>
    </location>
</feature>
<dbReference type="InterPro" id="IPR025347">
    <property type="entry name" value="DUF4251"/>
</dbReference>
<evidence type="ECO:0000256" key="1">
    <source>
        <dbReference type="SAM" id="SignalP"/>
    </source>
</evidence>
<dbReference type="EMBL" id="CP012898">
    <property type="protein sequence ID" value="ALJ04259.1"/>
    <property type="molecule type" value="Genomic_DNA"/>
</dbReference>
<dbReference type="OrthoDB" id="1448121at2"/>
<dbReference type="PROSITE" id="PS51257">
    <property type="entry name" value="PROKAR_LIPOPROTEIN"/>
    <property type="match status" value="1"/>
</dbReference>
<dbReference type="Gene3D" id="2.40.128.410">
    <property type="match status" value="1"/>
</dbReference>
<name>A0A0P0CV40_9FLAO</name>
<dbReference type="STRING" id="1736674.APS56_03485"/>
<reference evidence="2 3" key="1">
    <citation type="submission" date="2015-10" db="EMBL/GenBank/DDBJ databases">
        <authorList>
            <person name="Gilbert D.G."/>
        </authorList>
    </citation>
    <scope>NUCLEOTIDE SEQUENCE [LARGE SCALE GENOMIC DNA]</scope>
    <source>
        <strain evidence="3">HZ-22</strain>
    </source>
</reference>
<dbReference type="RefSeq" id="WP_054724808.1">
    <property type="nucleotide sequence ID" value="NZ_CP012898.1"/>
</dbReference>
<keyword evidence="3" id="KW-1185">Reference proteome</keyword>
<organism evidence="2 3">
    <name type="scientific">Pseudalgibacter alginicilyticus</name>
    <dbReference type="NCBI Taxonomy" id="1736674"/>
    <lineage>
        <taxon>Bacteria</taxon>
        <taxon>Pseudomonadati</taxon>
        <taxon>Bacteroidota</taxon>
        <taxon>Flavobacteriia</taxon>
        <taxon>Flavobacteriales</taxon>
        <taxon>Flavobacteriaceae</taxon>
        <taxon>Pseudalgibacter</taxon>
    </lineage>
</organism>
<evidence type="ECO:0000313" key="3">
    <source>
        <dbReference type="Proteomes" id="UP000057981"/>
    </source>
</evidence>
<evidence type="ECO:0000313" key="2">
    <source>
        <dbReference type="EMBL" id="ALJ04259.1"/>
    </source>
</evidence>
<proteinExistence type="predicted"/>
<dbReference type="KEGG" id="ahz:APS56_03485"/>
<dbReference type="AlphaFoldDB" id="A0A0P0CV40"/>
<protein>
    <recommendedName>
        <fullName evidence="4">DUF4251 domain-containing protein</fullName>
    </recommendedName>
</protein>
<gene>
    <name evidence="2" type="ORF">APS56_03485</name>
</gene>
<sequence>MKPFAYYIISIALILVSCSSLKTNVSQASIDALDQLVRDKHFRIESDWAYPQTTAAMQQIANSGLLGVGNSANAISLIGNYNHLTISGDSITSYLPYFGERQMQVDYSATNSAIQFNGIIKNYTSAKNKDNSYTISFEAKSKSENFNVSVKIYPNLRSNMALSGMSRFSIQYSGTVELITQ</sequence>
<feature type="signal peptide" evidence="1">
    <location>
        <begin position="1"/>
        <end position="22"/>
    </location>
</feature>
<dbReference type="Pfam" id="PF14059">
    <property type="entry name" value="DUF4251"/>
    <property type="match status" value="1"/>
</dbReference>
<dbReference type="Proteomes" id="UP000057981">
    <property type="component" value="Chromosome"/>
</dbReference>
<accession>A0A0P0CV40</accession>